<feature type="transmembrane region" description="Helical" evidence="6">
    <location>
        <begin position="77"/>
        <end position="97"/>
    </location>
</feature>
<evidence type="ECO:0000256" key="6">
    <source>
        <dbReference type="SAM" id="Phobius"/>
    </source>
</evidence>
<dbReference type="RefSeq" id="WP_140882787.1">
    <property type="nucleotide sequence ID" value="NZ_RCZP01000008.1"/>
</dbReference>
<reference evidence="7 8" key="1">
    <citation type="journal article" date="2019" name="Environ. Microbiol.">
        <title>Species interactions and distinct microbial communities in high Arctic permafrost affected cryosols are associated with the CH4 and CO2 gas fluxes.</title>
        <authorList>
            <person name="Altshuler I."/>
            <person name="Hamel J."/>
            <person name="Turney S."/>
            <person name="Magnuson E."/>
            <person name="Levesque R."/>
            <person name="Greer C."/>
            <person name="Whyte L.G."/>
        </authorList>
    </citation>
    <scope>NUCLEOTIDE SEQUENCE [LARGE SCALE GENOMIC DNA]</scope>
    <source>
        <strain evidence="7 8">S9.3B</strain>
    </source>
</reference>
<dbReference type="EMBL" id="RCZP01000008">
    <property type="protein sequence ID" value="TPG57381.1"/>
    <property type="molecule type" value="Genomic_DNA"/>
</dbReference>
<keyword evidence="8" id="KW-1185">Reference proteome</keyword>
<feature type="transmembrane region" description="Helical" evidence="6">
    <location>
        <begin position="149"/>
        <end position="170"/>
    </location>
</feature>
<feature type="transmembrane region" description="Helical" evidence="6">
    <location>
        <begin position="182"/>
        <end position="204"/>
    </location>
</feature>
<comment type="caution">
    <text evidence="7">The sequence shown here is derived from an EMBL/GenBank/DDBJ whole genome shotgun (WGS) entry which is preliminary data.</text>
</comment>
<evidence type="ECO:0000256" key="5">
    <source>
        <dbReference type="ARBA" id="ARBA00023136"/>
    </source>
</evidence>
<dbReference type="PANTHER" id="PTHR30086">
    <property type="entry name" value="ARGININE EXPORTER PROTEIN ARGO"/>
    <property type="match status" value="1"/>
</dbReference>
<evidence type="ECO:0000256" key="3">
    <source>
        <dbReference type="ARBA" id="ARBA00022692"/>
    </source>
</evidence>
<keyword evidence="5 6" id="KW-0472">Membrane</keyword>
<dbReference type="GO" id="GO:0005886">
    <property type="term" value="C:plasma membrane"/>
    <property type="evidence" value="ECO:0007669"/>
    <property type="project" value="UniProtKB-SubCell"/>
</dbReference>
<feature type="transmembrane region" description="Helical" evidence="6">
    <location>
        <begin position="49"/>
        <end position="70"/>
    </location>
</feature>
<dbReference type="InterPro" id="IPR001123">
    <property type="entry name" value="LeuE-type"/>
</dbReference>
<dbReference type="Proteomes" id="UP000317078">
    <property type="component" value="Unassembled WGS sequence"/>
</dbReference>
<dbReference type="OrthoDB" id="9812084at2"/>
<evidence type="ECO:0000256" key="2">
    <source>
        <dbReference type="ARBA" id="ARBA00022475"/>
    </source>
</evidence>
<dbReference type="GO" id="GO:0015171">
    <property type="term" value="F:amino acid transmembrane transporter activity"/>
    <property type="evidence" value="ECO:0007669"/>
    <property type="project" value="TreeGrafter"/>
</dbReference>
<gene>
    <name evidence="7" type="ORF">EAH89_10590</name>
</gene>
<protein>
    <submittedName>
        <fullName evidence="7">LysE family translocator</fullName>
    </submittedName>
</protein>
<comment type="subcellular location">
    <subcellularLocation>
        <location evidence="1">Cell membrane</location>
        <topology evidence="1">Multi-pass membrane protein</topology>
    </subcellularLocation>
</comment>
<dbReference type="PANTHER" id="PTHR30086:SF20">
    <property type="entry name" value="ARGININE EXPORTER PROTEIN ARGO-RELATED"/>
    <property type="match status" value="1"/>
</dbReference>
<evidence type="ECO:0000256" key="1">
    <source>
        <dbReference type="ARBA" id="ARBA00004651"/>
    </source>
</evidence>
<accession>A0A502G717</accession>
<dbReference type="AlphaFoldDB" id="A0A502G717"/>
<proteinExistence type="predicted"/>
<name>A0A502G717_9PROT</name>
<sequence>MMDHQNFSTSGIWTLLLASAALMGSPGPSTISATAVGAAFGLRRSARYVLGLVLGTILVLLVVATGIFTVMMSVPSLVPILTAMSTAYIVILAIRIARAPPLKQQNAAADVPSFFEGTFLAATNPKAYVAIGAIFAGSRLDGFPPWMEALLKAALLSSMVVLIHLAWLLVGTSFSRLLRDPLTSRIINVSLALVLVITTLLAVLPR</sequence>
<evidence type="ECO:0000313" key="8">
    <source>
        <dbReference type="Proteomes" id="UP000317078"/>
    </source>
</evidence>
<keyword evidence="2" id="KW-1003">Cell membrane</keyword>
<organism evidence="7 8">
    <name type="scientific">Muricoccus nepalensis</name>
    <dbReference type="NCBI Taxonomy" id="1854500"/>
    <lineage>
        <taxon>Bacteria</taxon>
        <taxon>Pseudomonadati</taxon>
        <taxon>Pseudomonadota</taxon>
        <taxon>Alphaproteobacteria</taxon>
        <taxon>Acetobacterales</taxon>
        <taxon>Roseomonadaceae</taxon>
        <taxon>Muricoccus</taxon>
    </lineage>
</organism>
<dbReference type="Pfam" id="PF01810">
    <property type="entry name" value="LysE"/>
    <property type="match status" value="1"/>
</dbReference>
<keyword evidence="3 6" id="KW-0812">Transmembrane</keyword>
<keyword evidence="4 6" id="KW-1133">Transmembrane helix</keyword>
<evidence type="ECO:0000313" key="7">
    <source>
        <dbReference type="EMBL" id="TPG57381.1"/>
    </source>
</evidence>
<evidence type="ECO:0000256" key="4">
    <source>
        <dbReference type="ARBA" id="ARBA00022989"/>
    </source>
</evidence>